<evidence type="ECO:0000313" key="2">
    <source>
        <dbReference type="Proteomes" id="UP000053326"/>
    </source>
</evidence>
<dbReference type="Proteomes" id="UP000053326">
    <property type="component" value="Unassembled WGS sequence"/>
</dbReference>
<proteinExistence type="predicted"/>
<protein>
    <submittedName>
        <fullName evidence="1">Oligopeptide-binding protein AppA</fullName>
    </submittedName>
</protein>
<accession>A0A117LBG6</accession>
<gene>
    <name evidence="1" type="ORF">XD66_0370</name>
</gene>
<comment type="caution">
    <text evidence="1">The sequence shown here is derived from an EMBL/GenBank/DDBJ whole genome shotgun (WGS) entry which is preliminary data.</text>
</comment>
<evidence type="ECO:0000313" key="1">
    <source>
        <dbReference type="EMBL" id="KUK36911.1"/>
    </source>
</evidence>
<reference evidence="2" key="1">
    <citation type="journal article" date="2015" name="MBio">
        <title>Genome-Resolved Metagenomic Analysis Reveals Roles for Candidate Phyla and Other Microbial Community Members in Biogeochemical Transformations in Oil Reservoirs.</title>
        <authorList>
            <person name="Hu P."/>
            <person name="Tom L."/>
            <person name="Singh A."/>
            <person name="Thomas B.C."/>
            <person name="Baker B.J."/>
            <person name="Piceno Y.M."/>
            <person name="Andersen G.L."/>
            <person name="Banfield J.F."/>
        </authorList>
    </citation>
    <scope>NUCLEOTIDE SEQUENCE [LARGE SCALE GENOMIC DNA]</scope>
</reference>
<name>A0A117LBG6_9THEO</name>
<dbReference type="SUPFAM" id="SSF53850">
    <property type="entry name" value="Periplasmic binding protein-like II"/>
    <property type="match status" value="1"/>
</dbReference>
<dbReference type="AlphaFoldDB" id="A0A117LBG6"/>
<organism evidence="1 2">
    <name type="scientific">Thermacetogenium phaeum</name>
    <dbReference type="NCBI Taxonomy" id="85874"/>
    <lineage>
        <taxon>Bacteria</taxon>
        <taxon>Bacillati</taxon>
        <taxon>Bacillota</taxon>
        <taxon>Clostridia</taxon>
        <taxon>Thermoanaerobacterales</taxon>
        <taxon>Thermoanaerobacteraceae</taxon>
        <taxon>Thermacetogenium</taxon>
    </lineage>
</organism>
<dbReference type="EMBL" id="LGFO01000027">
    <property type="protein sequence ID" value="KUK36911.1"/>
    <property type="molecule type" value="Genomic_DNA"/>
</dbReference>
<feature type="non-terminal residue" evidence="1">
    <location>
        <position position="1"/>
    </location>
</feature>
<sequence>YSKSGLLGFHRIKDAEVDKLIEKGMELESTKNFKGAAEKYKTAPKRAIDELVSLCPVVFQKHVVIAKKNVKNFSPFPHYWMFYNGDPDNLLVNVRWEKSLSL</sequence>